<reference evidence="1 2" key="2">
    <citation type="submission" date="2014-09" db="EMBL/GenBank/DDBJ databases">
        <authorList>
            <consortium name="NBRP consortium"/>
            <person name="Sawabe T."/>
            <person name="Meirelles P."/>
            <person name="Nakanishi M."/>
            <person name="Sayaka M."/>
            <person name="Hattori M."/>
            <person name="Ohkuma M."/>
        </authorList>
    </citation>
    <scope>NUCLEOTIDE SEQUENCE [LARGE SCALE GENOMIC DNA]</scope>
    <source>
        <strain evidence="2">JCM19235</strain>
    </source>
</reference>
<protein>
    <submittedName>
        <fullName evidence="1">Uncharacterized protein</fullName>
    </submittedName>
</protein>
<dbReference type="AlphaFoldDB" id="A0A090SB04"/>
<dbReference type="Proteomes" id="UP000029228">
    <property type="component" value="Unassembled WGS sequence"/>
</dbReference>
<dbReference type="STRING" id="990268.JCM19235_5296"/>
<organism evidence="1 2">
    <name type="scientific">Vibrio maritimus</name>
    <dbReference type="NCBI Taxonomy" id="990268"/>
    <lineage>
        <taxon>Bacteria</taxon>
        <taxon>Pseudomonadati</taxon>
        <taxon>Pseudomonadota</taxon>
        <taxon>Gammaproteobacteria</taxon>
        <taxon>Vibrionales</taxon>
        <taxon>Vibrionaceae</taxon>
        <taxon>Vibrio</taxon>
    </lineage>
</organism>
<name>A0A090SB04_9VIBR</name>
<proteinExistence type="predicted"/>
<dbReference type="EMBL" id="BBMR01000001">
    <property type="protein sequence ID" value="GAL16747.1"/>
    <property type="molecule type" value="Genomic_DNA"/>
</dbReference>
<gene>
    <name evidence="1" type="ORF">JCM19235_5296</name>
</gene>
<evidence type="ECO:0000313" key="2">
    <source>
        <dbReference type="Proteomes" id="UP000029228"/>
    </source>
</evidence>
<reference evidence="1 2" key="1">
    <citation type="submission" date="2014-09" db="EMBL/GenBank/DDBJ databases">
        <title>Vibrio maritimus JCM 19235. (C45) whole genome shotgun sequence.</title>
        <authorList>
            <person name="Sawabe T."/>
            <person name="Meirelles P."/>
            <person name="Nakanishi M."/>
            <person name="Sayaka M."/>
            <person name="Hattori M."/>
            <person name="Ohkuma M."/>
        </authorList>
    </citation>
    <scope>NUCLEOTIDE SEQUENCE [LARGE SCALE GENOMIC DNA]</scope>
    <source>
        <strain evidence="2">JCM19235</strain>
    </source>
</reference>
<evidence type="ECO:0000313" key="1">
    <source>
        <dbReference type="EMBL" id="GAL16747.1"/>
    </source>
</evidence>
<sequence>MESKETAQTSTSQYVVSQRFGFGPRVGDAKQEPALNYQLKATPYIHKAITELPSTTEMLAHLAI</sequence>
<keyword evidence="2" id="KW-1185">Reference proteome</keyword>
<accession>A0A090SB04</accession>
<comment type="caution">
    <text evidence="1">The sequence shown here is derived from an EMBL/GenBank/DDBJ whole genome shotgun (WGS) entry which is preliminary data.</text>
</comment>